<dbReference type="InterPro" id="IPR014710">
    <property type="entry name" value="RmlC-like_jellyroll"/>
</dbReference>
<accession>A0ABP7Q9G7</accession>
<proteinExistence type="predicted"/>
<dbReference type="Gene3D" id="2.60.120.10">
    <property type="entry name" value="Jelly Rolls"/>
    <property type="match status" value="1"/>
</dbReference>
<feature type="domain" description="Cyclic nucleotide-binding" evidence="1">
    <location>
        <begin position="1"/>
        <end position="114"/>
    </location>
</feature>
<keyword evidence="3" id="KW-1185">Reference proteome</keyword>
<organism evidence="2 3">
    <name type="scientific">Mucilaginibacter dorajii</name>
    <dbReference type="NCBI Taxonomy" id="692994"/>
    <lineage>
        <taxon>Bacteria</taxon>
        <taxon>Pseudomonadati</taxon>
        <taxon>Bacteroidota</taxon>
        <taxon>Sphingobacteriia</taxon>
        <taxon>Sphingobacteriales</taxon>
        <taxon>Sphingobacteriaceae</taxon>
        <taxon>Mucilaginibacter</taxon>
    </lineage>
</organism>
<reference evidence="3" key="1">
    <citation type="journal article" date="2019" name="Int. J. Syst. Evol. Microbiol.">
        <title>The Global Catalogue of Microorganisms (GCM) 10K type strain sequencing project: providing services to taxonomists for standard genome sequencing and annotation.</title>
        <authorList>
            <consortium name="The Broad Institute Genomics Platform"/>
            <consortium name="The Broad Institute Genome Sequencing Center for Infectious Disease"/>
            <person name="Wu L."/>
            <person name="Ma J."/>
        </authorList>
    </citation>
    <scope>NUCLEOTIDE SEQUENCE [LARGE SCALE GENOMIC DNA]</scope>
    <source>
        <strain evidence="3">JCM 16601</strain>
    </source>
</reference>
<dbReference type="PROSITE" id="PS50042">
    <property type="entry name" value="CNMP_BINDING_3"/>
    <property type="match status" value="1"/>
</dbReference>
<sequence>MISSINPTLLTTKTLQPKTILVEEGAIAQELFFIQSGCIRAWYNADGQEVTLQFFFEGESVTSLESFLNGIPGTINIETLETCTVSILKKADFSRLIETDPAMKDWFYTTAIQKLFTHTNRLLSLLKNKPFDRYKQLLAEQPDLFQRIPQHYIASYLGITSVSLSRIRNRKTSFS</sequence>
<dbReference type="InterPro" id="IPR018488">
    <property type="entry name" value="cNMP-bd_CS"/>
</dbReference>
<dbReference type="PANTHER" id="PTHR24567">
    <property type="entry name" value="CRP FAMILY TRANSCRIPTIONAL REGULATORY PROTEIN"/>
    <property type="match status" value="1"/>
</dbReference>
<dbReference type="Proteomes" id="UP001500742">
    <property type="component" value="Unassembled WGS sequence"/>
</dbReference>
<evidence type="ECO:0000259" key="1">
    <source>
        <dbReference type="PROSITE" id="PS50042"/>
    </source>
</evidence>
<dbReference type="InterPro" id="IPR050397">
    <property type="entry name" value="Env_Response_Regulators"/>
</dbReference>
<dbReference type="RefSeq" id="WP_259096256.1">
    <property type="nucleotide sequence ID" value="NZ_BAAAZC010000024.1"/>
</dbReference>
<dbReference type="InterPro" id="IPR018490">
    <property type="entry name" value="cNMP-bd_dom_sf"/>
</dbReference>
<dbReference type="PANTHER" id="PTHR24567:SF76">
    <property type="entry name" value="CYCLIC NUCLEOTIDE-BINDING DOMAIN PROTEIN"/>
    <property type="match status" value="1"/>
</dbReference>
<dbReference type="EMBL" id="BAAAZC010000024">
    <property type="protein sequence ID" value="GAA3978850.1"/>
    <property type="molecule type" value="Genomic_DNA"/>
</dbReference>
<dbReference type="CDD" id="cd00038">
    <property type="entry name" value="CAP_ED"/>
    <property type="match status" value="1"/>
</dbReference>
<evidence type="ECO:0000313" key="3">
    <source>
        <dbReference type="Proteomes" id="UP001500742"/>
    </source>
</evidence>
<dbReference type="PROSITE" id="PS00888">
    <property type="entry name" value="CNMP_BINDING_1"/>
    <property type="match status" value="1"/>
</dbReference>
<dbReference type="InterPro" id="IPR000595">
    <property type="entry name" value="cNMP-bd_dom"/>
</dbReference>
<comment type="caution">
    <text evidence="2">The sequence shown here is derived from an EMBL/GenBank/DDBJ whole genome shotgun (WGS) entry which is preliminary data.</text>
</comment>
<evidence type="ECO:0000313" key="2">
    <source>
        <dbReference type="EMBL" id="GAA3978850.1"/>
    </source>
</evidence>
<dbReference type="Pfam" id="PF00027">
    <property type="entry name" value="cNMP_binding"/>
    <property type="match status" value="1"/>
</dbReference>
<name>A0ABP7Q9G7_9SPHI</name>
<dbReference type="SUPFAM" id="SSF51206">
    <property type="entry name" value="cAMP-binding domain-like"/>
    <property type="match status" value="1"/>
</dbReference>
<protein>
    <submittedName>
        <fullName evidence="2">Crp/Fnr family transcriptional regulator</fullName>
    </submittedName>
</protein>
<gene>
    <name evidence="2" type="ORF">GCM10022210_32360</name>
</gene>